<evidence type="ECO:0000313" key="3">
    <source>
        <dbReference type="Proteomes" id="UP001213000"/>
    </source>
</evidence>
<organism evidence="2 3">
    <name type="scientific">Leucocoprinus birnbaumii</name>
    <dbReference type="NCBI Taxonomy" id="56174"/>
    <lineage>
        <taxon>Eukaryota</taxon>
        <taxon>Fungi</taxon>
        <taxon>Dikarya</taxon>
        <taxon>Basidiomycota</taxon>
        <taxon>Agaricomycotina</taxon>
        <taxon>Agaricomycetes</taxon>
        <taxon>Agaricomycetidae</taxon>
        <taxon>Agaricales</taxon>
        <taxon>Agaricineae</taxon>
        <taxon>Agaricaceae</taxon>
        <taxon>Leucocoprinus</taxon>
    </lineage>
</organism>
<dbReference type="Proteomes" id="UP001213000">
    <property type="component" value="Unassembled WGS sequence"/>
</dbReference>
<accession>A0AAD5VVD8</accession>
<gene>
    <name evidence="2" type="ORF">NP233_g7076</name>
</gene>
<evidence type="ECO:0000313" key="2">
    <source>
        <dbReference type="EMBL" id="KAJ3566321.1"/>
    </source>
</evidence>
<proteinExistence type="predicted"/>
<feature type="region of interest" description="Disordered" evidence="1">
    <location>
        <begin position="40"/>
        <end position="80"/>
    </location>
</feature>
<protein>
    <submittedName>
        <fullName evidence="2">Uncharacterized protein</fullName>
    </submittedName>
</protein>
<keyword evidence="3" id="KW-1185">Reference proteome</keyword>
<name>A0AAD5VVD8_9AGAR</name>
<feature type="compositionally biased region" description="Polar residues" evidence="1">
    <location>
        <begin position="345"/>
        <end position="370"/>
    </location>
</feature>
<feature type="compositionally biased region" description="Basic residues" evidence="1">
    <location>
        <begin position="221"/>
        <end position="231"/>
    </location>
</feature>
<evidence type="ECO:0000256" key="1">
    <source>
        <dbReference type="SAM" id="MobiDB-lite"/>
    </source>
</evidence>
<feature type="compositionally biased region" description="Polar residues" evidence="1">
    <location>
        <begin position="50"/>
        <end position="68"/>
    </location>
</feature>
<sequence length="483" mass="52128">MASTTTGGISSPSESLIITSPSLSASSLSSSGFDFVTLQPRSSDQERLDNASSISANTTPVHSTSSAIVQPGEESSFSDDDEIVWGISESEDLEGSTGGLGTVLSDDDDFVVLSRNKPAALTSRARTRTSETVESQTGTIRGVPVLPGALEPYPSVNDPQGLSDIASDTLKPNDEVASELASELAKLNVGADSLAGEANGTRTPVEGELRAAQPDTTGALPKKKKGKKKKERTPEEEALRQQRKNARRERKERERQEKKVAKALEREKKAKLAAVPLLSKSASTATLVPSSNTTANRIAPDTSIAVASTLPSPLEPVKTLTTVPTPPDSPKKKSRKRVRKAKATESASAPHNTAVTEKVTEQTNTKSSPTPYDEAVSYITSASRSHLPPYPPSITHHRARLIKDVTLLPRSIRAAKKFIKLRVFVNIKDYLKKRHEGPDVVKGLLFPSRSALVKNMRKNRNFASLKWIKNHGLQDLLVGVFHR</sequence>
<feature type="region of interest" description="Disordered" evidence="1">
    <location>
        <begin position="315"/>
        <end position="372"/>
    </location>
</feature>
<dbReference type="EMBL" id="JANIEX010000496">
    <property type="protein sequence ID" value="KAJ3566321.1"/>
    <property type="molecule type" value="Genomic_DNA"/>
</dbReference>
<feature type="compositionally biased region" description="Polar residues" evidence="1">
    <location>
        <begin position="130"/>
        <end position="139"/>
    </location>
</feature>
<feature type="compositionally biased region" description="Basic and acidic residues" evidence="1">
    <location>
        <begin position="249"/>
        <end position="270"/>
    </location>
</feature>
<comment type="caution">
    <text evidence="2">The sequence shown here is derived from an EMBL/GenBank/DDBJ whole genome shotgun (WGS) entry which is preliminary data.</text>
</comment>
<dbReference type="AlphaFoldDB" id="A0AAD5VVD8"/>
<feature type="compositionally biased region" description="Basic residues" evidence="1">
    <location>
        <begin position="332"/>
        <end position="341"/>
    </location>
</feature>
<feature type="region of interest" description="Disordered" evidence="1">
    <location>
        <begin position="121"/>
        <end position="272"/>
    </location>
</feature>
<reference evidence="2" key="1">
    <citation type="submission" date="2022-07" db="EMBL/GenBank/DDBJ databases">
        <title>Genome Sequence of Leucocoprinus birnbaumii.</title>
        <authorList>
            <person name="Buettner E."/>
        </authorList>
    </citation>
    <scope>NUCLEOTIDE SEQUENCE</scope>
    <source>
        <strain evidence="2">VT141</strain>
    </source>
</reference>